<dbReference type="InterPro" id="IPR024747">
    <property type="entry name" value="Pyridox_Oxase-rel"/>
</dbReference>
<dbReference type="Proteomes" id="UP000327000">
    <property type="component" value="Unassembled WGS sequence"/>
</dbReference>
<reference evidence="1 2" key="1">
    <citation type="journal article" date="2019" name="Microb. Cell Fact.">
        <title>Exploring novel herbicidin analogues by transcriptional regulator overexpression and MS/MS molecular networking.</title>
        <authorList>
            <person name="Shi Y."/>
            <person name="Gu R."/>
            <person name="Li Y."/>
            <person name="Wang X."/>
            <person name="Ren W."/>
            <person name="Li X."/>
            <person name="Wang L."/>
            <person name="Xie Y."/>
            <person name="Hong B."/>
        </authorList>
    </citation>
    <scope>NUCLEOTIDE SEQUENCE [LARGE SCALE GENOMIC DNA]</scope>
    <source>
        <strain evidence="1 2">US-43</strain>
    </source>
</reference>
<dbReference type="Gene3D" id="2.30.110.10">
    <property type="entry name" value="Electron Transport, Fmn-binding Protein, Chain A"/>
    <property type="match status" value="1"/>
</dbReference>
<organism evidence="1 2">
    <name type="scientific">Streptomyces mobaraensis</name>
    <name type="common">Streptoverticillium mobaraense</name>
    <dbReference type="NCBI Taxonomy" id="35621"/>
    <lineage>
        <taxon>Bacteria</taxon>
        <taxon>Bacillati</taxon>
        <taxon>Actinomycetota</taxon>
        <taxon>Actinomycetes</taxon>
        <taxon>Kitasatosporales</taxon>
        <taxon>Streptomycetaceae</taxon>
        <taxon>Streptomyces</taxon>
    </lineage>
</organism>
<dbReference type="OrthoDB" id="4279675at2"/>
<dbReference type="SUPFAM" id="SSF50475">
    <property type="entry name" value="FMN-binding split barrel"/>
    <property type="match status" value="1"/>
</dbReference>
<evidence type="ECO:0000313" key="2">
    <source>
        <dbReference type="Proteomes" id="UP000327000"/>
    </source>
</evidence>
<dbReference type="RefSeq" id="WP_152263031.1">
    <property type="nucleotide sequence ID" value="NZ_VOKX01000014.1"/>
</dbReference>
<proteinExistence type="predicted"/>
<dbReference type="AlphaFoldDB" id="A0A5N5WCD8"/>
<accession>A0A5N5WCD8</accession>
<dbReference type="Pfam" id="PF12900">
    <property type="entry name" value="Pyridox_ox_2"/>
    <property type="match status" value="1"/>
</dbReference>
<protein>
    <submittedName>
        <fullName evidence="1">Pyridoxamine 5'-phosphate oxidase family protein</fullName>
    </submittedName>
</protein>
<sequence length="151" mass="16441">MPAPVPPAAPPATDEHRALELLGRAPYGHLSVTLRALPFVITTRHIVSDGRVLVRLHGGYGYSRACDGSVIAYNADNFGGREDGDENVWHVQFVGTARRFTPEPAELLRFGPAPRAADNAPFLPEYLCIEPQFITLHHLEGVPARQAAHSS</sequence>
<dbReference type="EMBL" id="VOKX01000014">
    <property type="protein sequence ID" value="KAB7848378.1"/>
    <property type="molecule type" value="Genomic_DNA"/>
</dbReference>
<name>A0A5N5WCD8_STRMB</name>
<comment type="caution">
    <text evidence="1">The sequence shown here is derived from an EMBL/GenBank/DDBJ whole genome shotgun (WGS) entry which is preliminary data.</text>
</comment>
<evidence type="ECO:0000313" key="1">
    <source>
        <dbReference type="EMBL" id="KAB7848378.1"/>
    </source>
</evidence>
<gene>
    <name evidence="1" type="ORF">FRZ00_08670</name>
</gene>
<keyword evidence="2" id="KW-1185">Reference proteome</keyword>
<dbReference type="InterPro" id="IPR012349">
    <property type="entry name" value="Split_barrel_FMN-bd"/>
</dbReference>